<keyword evidence="9" id="KW-1185">Reference proteome</keyword>
<dbReference type="SUPFAM" id="SSF53383">
    <property type="entry name" value="PLP-dependent transferases"/>
    <property type="match status" value="1"/>
</dbReference>
<dbReference type="GO" id="GO:0030170">
    <property type="term" value="F:pyridoxal phosphate binding"/>
    <property type="evidence" value="ECO:0007669"/>
    <property type="project" value="InterPro"/>
</dbReference>
<dbReference type="EC" id="4.1.1.22" evidence="8"/>
<dbReference type="PANTHER" id="PTHR46101">
    <property type="match status" value="1"/>
</dbReference>
<organism evidence="8 9">
    <name type="scientific">Elongatibacter sediminis</name>
    <dbReference type="NCBI Taxonomy" id="3119006"/>
    <lineage>
        <taxon>Bacteria</taxon>
        <taxon>Pseudomonadati</taxon>
        <taxon>Pseudomonadota</taxon>
        <taxon>Gammaproteobacteria</taxon>
        <taxon>Chromatiales</taxon>
        <taxon>Wenzhouxiangellaceae</taxon>
        <taxon>Elongatibacter</taxon>
    </lineage>
</organism>
<proteinExistence type="inferred from homology"/>
<dbReference type="InterPro" id="IPR015421">
    <property type="entry name" value="PyrdxlP-dep_Trfase_major"/>
</dbReference>
<dbReference type="InterPro" id="IPR015424">
    <property type="entry name" value="PyrdxlP-dep_Trfase"/>
</dbReference>
<evidence type="ECO:0000256" key="6">
    <source>
        <dbReference type="PIRSR" id="PIRSR602129-50"/>
    </source>
</evidence>
<dbReference type="AlphaFoldDB" id="A0AAW9RDM0"/>
<evidence type="ECO:0000256" key="7">
    <source>
        <dbReference type="RuleBase" id="RU000382"/>
    </source>
</evidence>
<evidence type="ECO:0000313" key="8">
    <source>
        <dbReference type="EMBL" id="MEJ8566510.1"/>
    </source>
</evidence>
<accession>A0AAW9RDM0</accession>
<evidence type="ECO:0000256" key="5">
    <source>
        <dbReference type="ARBA" id="ARBA00023239"/>
    </source>
</evidence>
<comment type="similarity">
    <text evidence="2 7">Belongs to the group II decarboxylase family.</text>
</comment>
<dbReference type="PROSITE" id="PS00392">
    <property type="entry name" value="DDC_GAD_HDC_YDC"/>
    <property type="match status" value="1"/>
</dbReference>
<sequence length="374" mass="42035">MQLPRPDQMQLDQFLHSLEQAAETEVGYPGALDLDYRALAPFLRYCLNNIGDPFGETSYRLNSHAFEREVVTFYAGLTEAPEDGWWGYVSNGGTEGNLYGLYLARERYPDGIAYFSQDSHYSVAKNLRFLNMRHIMIRSQPHGEIDYEDLRETIRIRRDVPPIVFANIGTTMKEARDDITRIRGIMEDLAIEQYYIHSDAALCGGYAAWLEPRPNWNFADGTDSIAISGHKFLGAPVPCGIVLARREHVERISHAVAYIGSVDTTISGSRNGLASLIFWYAIRALGEDGMKQRLHAALEVAAYAEDRFRTAGIDAWRNPAALSVIIPQPAPEVCTKWQLASSDGISHVMCMPHVTRERIDSLLRDIETARDHAA</sequence>
<dbReference type="Gene3D" id="3.40.640.10">
    <property type="entry name" value="Type I PLP-dependent aspartate aminotransferase-like (Major domain)"/>
    <property type="match status" value="1"/>
</dbReference>
<comment type="cofactor">
    <cofactor evidence="1 6 7">
        <name>pyridoxal 5'-phosphate</name>
        <dbReference type="ChEBI" id="CHEBI:597326"/>
    </cofactor>
</comment>
<name>A0AAW9RDM0_9GAMM</name>
<dbReference type="GO" id="GO:0004398">
    <property type="term" value="F:histidine decarboxylase activity"/>
    <property type="evidence" value="ECO:0007669"/>
    <property type="project" value="UniProtKB-EC"/>
</dbReference>
<gene>
    <name evidence="8" type="ORF">V3330_02625</name>
</gene>
<evidence type="ECO:0000256" key="1">
    <source>
        <dbReference type="ARBA" id="ARBA00001933"/>
    </source>
</evidence>
<keyword evidence="3" id="KW-0210">Decarboxylase</keyword>
<dbReference type="Pfam" id="PF00282">
    <property type="entry name" value="Pyridoxal_deC"/>
    <property type="match status" value="1"/>
</dbReference>
<dbReference type="PANTHER" id="PTHR46101:SF2">
    <property type="entry name" value="SERINE DECARBOXYLASE"/>
    <property type="match status" value="1"/>
</dbReference>
<dbReference type="GO" id="GO:0019752">
    <property type="term" value="P:carboxylic acid metabolic process"/>
    <property type="evidence" value="ECO:0007669"/>
    <property type="project" value="InterPro"/>
</dbReference>
<dbReference type="Proteomes" id="UP001359886">
    <property type="component" value="Unassembled WGS sequence"/>
</dbReference>
<evidence type="ECO:0000313" key="9">
    <source>
        <dbReference type="Proteomes" id="UP001359886"/>
    </source>
</evidence>
<comment type="caution">
    <text evidence="8">The sequence shown here is derived from an EMBL/GenBank/DDBJ whole genome shotgun (WGS) entry which is preliminary data.</text>
</comment>
<dbReference type="InterPro" id="IPR021115">
    <property type="entry name" value="Pyridoxal-P_BS"/>
</dbReference>
<dbReference type="RefSeq" id="WP_354693828.1">
    <property type="nucleotide sequence ID" value="NZ_JAZHOG010000001.1"/>
</dbReference>
<dbReference type="EMBL" id="JAZHOG010000001">
    <property type="protein sequence ID" value="MEJ8566510.1"/>
    <property type="molecule type" value="Genomic_DNA"/>
</dbReference>
<keyword evidence="4 6" id="KW-0663">Pyridoxal phosphate</keyword>
<dbReference type="InterPro" id="IPR051151">
    <property type="entry name" value="Group_II_Decarboxylase"/>
</dbReference>
<evidence type="ECO:0000256" key="2">
    <source>
        <dbReference type="ARBA" id="ARBA00009533"/>
    </source>
</evidence>
<protein>
    <submittedName>
        <fullName evidence="8">Histidine decarboxylase</fullName>
        <ecNumber evidence="8">4.1.1.22</ecNumber>
    </submittedName>
</protein>
<dbReference type="InterPro" id="IPR002129">
    <property type="entry name" value="PyrdxlP-dep_de-COase"/>
</dbReference>
<dbReference type="NCBIfam" id="NF002748">
    <property type="entry name" value="PRK02769.1"/>
    <property type="match status" value="1"/>
</dbReference>
<reference evidence="8 9" key="1">
    <citation type="submission" date="2024-02" db="EMBL/GenBank/DDBJ databases">
        <title>A novel Wenzhouxiangellaceae bacterium, isolated from coastal sediments.</title>
        <authorList>
            <person name="Du Z.-J."/>
            <person name="Ye Y.-Q."/>
            <person name="Zhang X.-Y."/>
        </authorList>
    </citation>
    <scope>NUCLEOTIDE SEQUENCE [LARGE SCALE GENOMIC DNA]</scope>
    <source>
        <strain evidence="8 9">CH-27</strain>
    </source>
</reference>
<keyword evidence="5 7" id="KW-0456">Lyase</keyword>
<feature type="modified residue" description="N6-(pyridoxal phosphate)lysine" evidence="6">
    <location>
        <position position="231"/>
    </location>
</feature>
<evidence type="ECO:0000256" key="3">
    <source>
        <dbReference type="ARBA" id="ARBA00022793"/>
    </source>
</evidence>
<evidence type="ECO:0000256" key="4">
    <source>
        <dbReference type="ARBA" id="ARBA00022898"/>
    </source>
</evidence>